<evidence type="ECO:0000313" key="2">
    <source>
        <dbReference type="EMBL" id="CAD9077461.1"/>
    </source>
</evidence>
<dbReference type="EMBL" id="HBGD01000850">
    <property type="protein sequence ID" value="CAD9077461.1"/>
    <property type="molecule type" value="Transcribed_RNA"/>
</dbReference>
<dbReference type="AlphaFoldDB" id="A0A7S1PE27"/>
<reference evidence="2" key="1">
    <citation type="submission" date="2021-01" db="EMBL/GenBank/DDBJ databases">
        <authorList>
            <person name="Corre E."/>
            <person name="Pelletier E."/>
            <person name="Niang G."/>
            <person name="Scheremetjew M."/>
            <person name="Finn R."/>
            <person name="Kale V."/>
            <person name="Holt S."/>
            <person name="Cochrane G."/>
            <person name="Meng A."/>
            <person name="Brown T."/>
            <person name="Cohen L."/>
        </authorList>
    </citation>
    <scope>NUCLEOTIDE SEQUENCE</scope>
    <source>
        <strain evidence="2">WS</strain>
    </source>
</reference>
<feature type="compositionally biased region" description="Basic and acidic residues" evidence="1">
    <location>
        <begin position="451"/>
        <end position="462"/>
    </location>
</feature>
<gene>
    <name evidence="2" type="ORF">PCOS0759_LOCUS693</name>
</gene>
<evidence type="ECO:0000256" key="1">
    <source>
        <dbReference type="SAM" id="MobiDB-lite"/>
    </source>
</evidence>
<protein>
    <submittedName>
        <fullName evidence="2">Uncharacterized protein</fullName>
    </submittedName>
</protein>
<feature type="region of interest" description="Disordered" evidence="1">
    <location>
        <begin position="450"/>
        <end position="478"/>
    </location>
</feature>
<accession>A0A7S1PE27</accession>
<name>A0A7S1PE27_9EUKA</name>
<proteinExistence type="predicted"/>
<sequence>MESLDLLSSQFTSFEPHSHEFDAFVRKFDEELGSVQEDDDDDDDEMMSIEDDEYDDRDLIQLNKIEILKYQNASKSLWEDFRNVNPFLQLGNGDNANTVSSNFGMIYEDSCSGSQAFVPFYNDSIVAIIRQVDASQSGVSAYIVFNRFLTTRDYGVSDFANYDDGSMGDSDSQKAWNTSSSSTQKLQAWIKKQQESKEQKDYTFNVNSPLKHCIALMLHFTNERSILRLFDYVRENLSSLRTIHAGWMFAHEELTNRDVQLIGLKYDMPSNRAPGVDISYSERKANVAVRHRSIVDDDLVEDDEKSSDPAVGIVRNSPKKARSEPVLSAASEKITARNRKRPRAFAESSRPSLIQDKVSLLDKNLALLLLPHAFTRMQKPIQQLIVAYVQKDCISFFQLSNGLCEVLALARSKSAVSNALRVVHALSEHPQVQLKNIDAVRSFILSADKNTPSEREVREHISPRNQQQQPQSGPKQDDEQIFDHMDIELHDTPPQDVLFLAKSPLAKKRCFPNLELSSARDSSNCTSQKRDCHLQETVCVVHNIYPQTPGNSSGEYATPHSRIMANQRQMQAYNSIDTDRKKRTPPPVSDELHSQILSHENYHHSSSSDGDESKQVQIIHHHYHHYSFPPSNAIIYEDATNLSTKRRSFWKRLFSCFFM</sequence>
<organism evidence="2">
    <name type="scientific">Percolomonas cosmopolitus</name>
    <dbReference type="NCBI Taxonomy" id="63605"/>
    <lineage>
        <taxon>Eukaryota</taxon>
        <taxon>Discoba</taxon>
        <taxon>Heterolobosea</taxon>
        <taxon>Tetramitia</taxon>
        <taxon>Eutetramitia</taxon>
        <taxon>Percolomonadidae</taxon>
        <taxon>Percolomonas</taxon>
    </lineage>
</organism>
<feature type="region of interest" description="Disordered" evidence="1">
    <location>
        <begin position="302"/>
        <end position="348"/>
    </location>
</feature>